<protein>
    <recommendedName>
        <fullName evidence="3">DUF3237 domain-containing protein</fullName>
    </recommendedName>
</protein>
<name>W9G7L4_9MICO</name>
<sequence>MRPEHLCDVEWRYDLLHEVGASGPGDGQYYGQGTAILTGRLAGVARWSNFPRARAGYTFPDARGAIETAGGGLVLFTLRGLSNLTDGAGIHVMTFQTDHDEYLWLNEVIALGEGSLDARRRALSMRYYSCHVEYRPLIPDV</sequence>
<dbReference type="EMBL" id="AWSA01000025">
    <property type="protein sequence ID" value="EWT01272.1"/>
    <property type="molecule type" value="Genomic_DNA"/>
</dbReference>
<dbReference type="RefSeq" id="WP_034806384.1">
    <property type="nucleotide sequence ID" value="NZ_AWSA01000025.1"/>
</dbReference>
<dbReference type="AlphaFoldDB" id="W9G7L4"/>
<reference evidence="1 2" key="1">
    <citation type="submission" date="2013-08" db="EMBL/GenBank/DDBJ databases">
        <title>Intrasporangium oryzae NRRL B-24470.</title>
        <authorList>
            <person name="Liu H."/>
            <person name="Wang G."/>
        </authorList>
    </citation>
    <scope>NUCLEOTIDE SEQUENCE [LARGE SCALE GENOMIC DNA]</scope>
    <source>
        <strain evidence="1 2">NRRL B-24470</strain>
    </source>
</reference>
<evidence type="ECO:0008006" key="3">
    <source>
        <dbReference type="Google" id="ProtNLM"/>
    </source>
</evidence>
<accession>W9G7L4</accession>
<gene>
    <name evidence="1" type="ORF">N865_05510</name>
</gene>
<evidence type="ECO:0000313" key="2">
    <source>
        <dbReference type="Proteomes" id="UP000019489"/>
    </source>
</evidence>
<keyword evidence="2" id="KW-1185">Reference proteome</keyword>
<dbReference type="Gene3D" id="2.40.160.20">
    <property type="match status" value="1"/>
</dbReference>
<comment type="caution">
    <text evidence="1">The sequence shown here is derived from an EMBL/GenBank/DDBJ whole genome shotgun (WGS) entry which is preliminary data.</text>
</comment>
<dbReference type="OrthoDB" id="3823317at2"/>
<proteinExistence type="predicted"/>
<dbReference type="STRING" id="1386089.N865_05510"/>
<dbReference type="Proteomes" id="UP000019489">
    <property type="component" value="Unassembled WGS sequence"/>
</dbReference>
<organism evidence="1 2">
    <name type="scientific">Intrasporangium oryzae NRRL B-24470</name>
    <dbReference type="NCBI Taxonomy" id="1386089"/>
    <lineage>
        <taxon>Bacteria</taxon>
        <taxon>Bacillati</taxon>
        <taxon>Actinomycetota</taxon>
        <taxon>Actinomycetes</taxon>
        <taxon>Micrococcales</taxon>
        <taxon>Intrasporangiaceae</taxon>
        <taxon>Intrasporangium</taxon>
    </lineage>
</organism>
<evidence type="ECO:0000313" key="1">
    <source>
        <dbReference type="EMBL" id="EWT01272.1"/>
    </source>
</evidence>
<dbReference type="eggNOG" id="ENOG5032NUI">
    <property type="taxonomic scope" value="Bacteria"/>
</dbReference>